<sequence>MAKKQRSISHPTPTPSPSPEEEVNNVEEDVTHVDQDQTLPKILSISISNHEPLSSDYKYTKRPNENNDPSSPKRTKIEGSDLKPPFLRFLSFDDELIILKGMHDFISENGPHLHKSSNDFHYFIKKSLHVEASSTQLKKKKSLHVEASSTQLKEKVRKLKLKFLKNEGGHSHGTLEKAESDETIEGKHVKIVDVGKDVEIENDEKENKESVKVQNGPRLKDQIQSLHFTVFWSFDGELIILKGMHDFISENGPHPHKSSNDFHNFIKKSLHVEASSTQLKEKVPKLKLKFLKNGETLSFSNAHDSGIFELSKKIWGNTEGGHSHETLEKAESGETKEGKHVKIVDVGKNVEIENDENENKSSLYLMEVFQLYGFDKDAKKEGIELLGESERIEFEKLWKEVQNVELELYVRRAELVAK</sequence>
<evidence type="ECO:0000313" key="5">
    <source>
        <dbReference type="Proteomes" id="UP000188354"/>
    </source>
</evidence>
<reference evidence="4 5" key="1">
    <citation type="journal article" date="2017" name="Plant Biotechnol. J.">
        <title>A comprehensive draft genome sequence for lupin (Lupinus angustifolius), an emerging health food: insights into plant-microbe interactions and legume evolution.</title>
        <authorList>
            <person name="Hane J.K."/>
            <person name="Ming Y."/>
            <person name="Kamphuis L.G."/>
            <person name="Nelson M.N."/>
            <person name="Garg G."/>
            <person name="Atkins C.A."/>
            <person name="Bayer P.E."/>
            <person name="Bravo A."/>
            <person name="Bringans S."/>
            <person name="Cannon S."/>
            <person name="Edwards D."/>
            <person name="Foley R."/>
            <person name="Gao L.L."/>
            <person name="Harrison M.J."/>
            <person name="Huang W."/>
            <person name="Hurgobin B."/>
            <person name="Li S."/>
            <person name="Liu C.W."/>
            <person name="McGrath A."/>
            <person name="Morahan G."/>
            <person name="Murray J."/>
            <person name="Weller J."/>
            <person name="Jian J."/>
            <person name="Singh K.B."/>
        </authorList>
    </citation>
    <scope>NUCLEOTIDE SEQUENCE [LARGE SCALE GENOMIC DNA]</scope>
    <source>
        <strain evidence="5">cv. Tanjil</strain>
        <tissue evidence="4">Whole plant</tissue>
    </source>
</reference>
<keyword evidence="5" id="KW-1185">Reference proteome</keyword>
<evidence type="ECO:0000313" key="4">
    <source>
        <dbReference type="EMBL" id="OIV94137.1"/>
    </source>
</evidence>
<protein>
    <recommendedName>
        <fullName evidence="3">Glabrous enhancer-binding protein-like DBD domain-containing protein</fullName>
    </recommendedName>
</protein>
<dbReference type="GO" id="GO:0006355">
    <property type="term" value="P:regulation of DNA-templated transcription"/>
    <property type="evidence" value="ECO:0007669"/>
    <property type="project" value="InterPro"/>
</dbReference>
<dbReference type="InterPro" id="IPR007592">
    <property type="entry name" value="GEBP"/>
</dbReference>
<dbReference type="PANTHER" id="PTHR31662">
    <property type="entry name" value="BNAANNG10740D PROTEIN-RELATED"/>
    <property type="match status" value="1"/>
</dbReference>
<organism evidence="4 5">
    <name type="scientific">Lupinus angustifolius</name>
    <name type="common">Narrow-leaved blue lupine</name>
    <dbReference type="NCBI Taxonomy" id="3871"/>
    <lineage>
        <taxon>Eukaryota</taxon>
        <taxon>Viridiplantae</taxon>
        <taxon>Streptophyta</taxon>
        <taxon>Embryophyta</taxon>
        <taxon>Tracheophyta</taxon>
        <taxon>Spermatophyta</taxon>
        <taxon>Magnoliopsida</taxon>
        <taxon>eudicotyledons</taxon>
        <taxon>Gunneridae</taxon>
        <taxon>Pentapetalae</taxon>
        <taxon>rosids</taxon>
        <taxon>fabids</taxon>
        <taxon>Fabales</taxon>
        <taxon>Fabaceae</taxon>
        <taxon>Papilionoideae</taxon>
        <taxon>50 kb inversion clade</taxon>
        <taxon>genistoids sensu lato</taxon>
        <taxon>core genistoids</taxon>
        <taxon>Genisteae</taxon>
        <taxon>Lupinus</taxon>
    </lineage>
</organism>
<dbReference type="AlphaFoldDB" id="A0A1J7GIF6"/>
<feature type="region of interest" description="Disordered" evidence="2">
    <location>
        <begin position="1"/>
        <end position="80"/>
    </location>
</feature>
<feature type="compositionally biased region" description="Acidic residues" evidence="2">
    <location>
        <begin position="19"/>
        <end position="28"/>
    </location>
</feature>
<evidence type="ECO:0000256" key="1">
    <source>
        <dbReference type="ARBA" id="ARBA00010820"/>
    </source>
</evidence>
<dbReference type="Pfam" id="PF04504">
    <property type="entry name" value="GeBP-like_DBD"/>
    <property type="match status" value="2"/>
</dbReference>
<accession>A0A1J7GIF6</accession>
<dbReference type="Proteomes" id="UP000188354">
    <property type="component" value="Chromosome LG17"/>
</dbReference>
<feature type="domain" description="Glabrous enhancer-binding protein-like DBD" evidence="3">
    <location>
        <begin position="88"/>
        <end position="140"/>
    </location>
</feature>
<proteinExistence type="inferred from homology"/>
<dbReference type="PANTHER" id="PTHR31662:SF33">
    <property type="entry name" value="DNA-BINDING STOREKEEPER PROTEIN TRANSCRIPTIONAL REGULATOR-LIKE PROTEIN"/>
    <property type="match status" value="1"/>
</dbReference>
<dbReference type="GO" id="GO:0005634">
    <property type="term" value="C:nucleus"/>
    <property type="evidence" value="ECO:0007669"/>
    <property type="project" value="TreeGrafter"/>
</dbReference>
<comment type="similarity">
    <text evidence="1">Belongs to the GeBP family.</text>
</comment>
<evidence type="ECO:0000256" key="2">
    <source>
        <dbReference type="SAM" id="MobiDB-lite"/>
    </source>
</evidence>
<evidence type="ECO:0000259" key="3">
    <source>
        <dbReference type="Pfam" id="PF04504"/>
    </source>
</evidence>
<dbReference type="InterPro" id="IPR053932">
    <property type="entry name" value="GeBP-like_DBD"/>
</dbReference>
<dbReference type="EMBL" id="CM007377">
    <property type="protein sequence ID" value="OIV94137.1"/>
    <property type="molecule type" value="Genomic_DNA"/>
</dbReference>
<dbReference type="Gramene" id="OIV94137">
    <property type="protein sequence ID" value="OIV94137"/>
    <property type="gene ID" value="TanjilG_31562"/>
</dbReference>
<name>A0A1J7GIF6_LUPAN</name>
<gene>
    <name evidence="4" type="ORF">TanjilG_31562</name>
</gene>
<dbReference type="STRING" id="3871.A0A1J7GIF6"/>
<feature type="domain" description="Glabrous enhancer-binding protein-like DBD" evidence="3">
    <location>
        <begin position="231"/>
        <end position="316"/>
    </location>
</feature>